<dbReference type="AlphaFoldDB" id="A0A0C1G8B8"/>
<evidence type="ECO:0008006" key="3">
    <source>
        <dbReference type="Google" id="ProtNLM"/>
    </source>
</evidence>
<proteinExistence type="predicted"/>
<evidence type="ECO:0000313" key="2">
    <source>
        <dbReference type="Proteomes" id="UP000031246"/>
    </source>
</evidence>
<dbReference type="Proteomes" id="UP000031246">
    <property type="component" value="Unassembled WGS sequence"/>
</dbReference>
<protein>
    <recommendedName>
        <fullName evidence="3">Transposase</fullName>
    </recommendedName>
</protein>
<name>A0A0C1G8B8_9SPHI</name>
<dbReference type="RefSeq" id="WP_039470812.1">
    <property type="nucleotide sequence ID" value="NZ_JSYN01000002.1"/>
</dbReference>
<sequence>MKPSATPAKIIESIQEFYNGKEPEIIYAELDINKECFDTWIRDFGTIANELMELRDENEKLRLMFTNLSLVNQSLRSSLDSLTRSDSKLIDLLIEKRKTGNLRYP</sequence>
<accession>A0A0C1G8B8</accession>
<dbReference type="OrthoDB" id="767525at2"/>
<evidence type="ECO:0000313" key="1">
    <source>
        <dbReference type="EMBL" id="KIA96359.1"/>
    </source>
</evidence>
<reference evidence="1 2" key="1">
    <citation type="submission" date="2014-10" db="EMBL/GenBank/DDBJ databases">
        <title>Pedobacter Kyungheensis.</title>
        <authorList>
            <person name="Anderson B.M."/>
            <person name="Newman J.D."/>
        </authorList>
    </citation>
    <scope>NUCLEOTIDE SEQUENCE [LARGE SCALE GENOMIC DNA]</scope>
    <source>
        <strain evidence="1 2">KACC 16221</strain>
    </source>
</reference>
<comment type="caution">
    <text evidence="1">The sequence shown here is derived from an EMBL/GenBank/DDBJ whole genome shotgun (WGS) entry which is preliminary data.</text>
</comment>
<keyword evidence="2" id="KW-1185">Reference proteome</keyword>
<gene>
    <name evidence="1" type="ORF">OC25_00930</name>
</gene>
<organism evidence="1 2">
    <name type="scientific">Pedobacter kyungheensis</name>
    <dbReference type="NCBI Taxonomy" id="1069985"/>
    <lineage>
        <taxon>Bacteria</taxon>
        <taxon>Pseudomonadati</taxon>
        <taxon>Bacteroidota</taxon>
        <taxon>Sphingobacteriia</taxon>
        <taxon>Sphingobacteriales</taxon>
        <taxon>Sphingobacteriaceae</taxon>
        <taxon>Pedobacter</taxon>
    </lineage>
</organism>
<dbReference type="EMBL" id="JSYN01000002">
    <property type="protein sequence ID" value="KIA96359.1"/>
    <property type="molecule type" value="Genomic_DNA"/>
</dbReference>